<organism evidence="1 2">
    <name type="scientific">Phytophthora nicotianae (strain INRA-310)</name>
    <name type="common">Phytophthora parasitica</name>
    <dbReference type="NCBI Taxonomy" id="761204"/>
    <lineage>
        <taxon>Eukaryota</taxon>
        <taxon>Sar</taxon>
        <taxon>Stramenopiles</taxon>
        <taxon>Oomycota</taxon>
        <taxon>Peronosporomycetes</taxon>
        <taxon>Peronosporales</taxon>
        <taxon>Peronosporaceae</taxon>
        <taxon>Phytophthora</taxon>
    </lineage>
</organism>
<proteinExistence type="predicted"/>
<dbReference type="VEuPathDB" id="FungiDB:PPTG_18140"/>
<evidence type="ECO:0000313" key="2">
    <source>
        <dbReference type="Proteomes" id="UP000018817"/>
    </source>
</evidence>
<accession>W2PK99</accession>
<sequence>MSAKLLYNWHFKAGTTTISDKGNNTRSRAPEDDKSLHVETGENVENVETGAEVENVENGAEVDSNKNVESAEDGEIVEKITRMKYLQVFVGATELSTVRTVPHKIRVLLANAIAKPDTNHTHSHLNTRADAPSYMTTKTSLIDEQDREDLKELADARASSKQITDFLNDRIGEKA</sequence>
<dbReference type="Proteomes" id="UP000018817">
    <property type="component" value="Unassembled WGS sequence"/>
</dbReference>
<evidence type="ECO:0000313" key="1">
    <source>
        <dbReference type="EMBL" id="ETN00465.1"/>
    </source>
</evidence>
<gene>
    <name evidence="1" type="ORF">PPTG_18140</name>
</gene>
<dbReference type="OrthoDB" id="127711at2759"/>
<protein>
    <submittedName>
        <fullName evidence="1">Uncharacterized protein</fullName>
    </submittedName>
</protein>
<name>W2PK99_PHYN3</name>
<dbReference type="EMBL" id="KI669638">
    <property type="protein sequence ID" value="ETN00465.1"/>
    <property type="molecule type" value="Genomic_DNA"/>
</dbReference>
<reference evidence="2" key="1">
    <citation type="submission" date="2011-12" db="EMBL/GenBank/DDBJ databases">
        <authorList>
            <consortium name="The Broad Institute Genome Sequencing Platform"/>
            <person name="Russ C."/>
            <person name="Tyler B."/>
            <person name="Panabieres F."/>
            <person name="Shan W."/>
            <person name="Tripathy S."/>
            <person name="Grunwald N."/>
            <person name="Machado M."/>
            <person name="Young S.K."/>
            <person name="Zeng Q."/>
            <person name="Gargeya S."/>
            <person name="Fitzgerald M."/>
            <person name="Haas B."/>
            <person name="Abouelleil A."/>
            <person name="Alvarado L."/>
            <person name="Arachchi H.M."/>
            <person name="Berlin A."/>
            <person name="Chapman S.B."/>
            <person name="Gearin G."/>
            <person name="Goldberg J."/>
            <person name="Griggs A."/>
            <person name="Gujja S."/>
            <person name="Hansen M."/>
            <person name="Heiman D."/>
            <person name="Howarth C."/>
            <person name="Larimer J."/>
            <person name="Lui A."/>
            <person name="MacDonald P.J.P."/>
            <person name="McCowen C."/>
            <person name="Montmayeur A."/>
            <person name="Murphy C."/>
            <person name="Neiman D."/>
            <person name="Pearson M."/>
            <person name="Priest M."/>
            <person name="Roberts A."/>
            <person name="Saif S."/>
            <person name="Shea T."/>
            <person name="Sisk P."/>
            <person name="Stolte C."/>
            <person name="Sykes S."/>
            <person name="Wortman J."/>
            <person name="Nusbaum C."/>
            <person name="Birren B."/>
        </authorList>
    </citation>
    <scope>NUCLEOTIDE SEQUENCE [LARGE SCALE GENOMIC DNA]</scope>
    <source>
        <strain evidence="2">INRA-310</strain>
    </source>
</reference>
<dbReference type="GeneID" id="20187053"/>
<dbReference type="RefSeq" id="XP_008914305.1">
    <property type="nucleotide sequence ID" value="XM_008916057.1"/>
</dbReference>
<reference evidence="1 2" key="2">
    <citation type="submission" date="2013-11" db="EMBL/GenBank/DDBJ databases">
        <title>The Genome Sequence of Phytophthora parasitica INRA-310.</title>
        <authorList>
            <consortium name="The Broad Institute Genomics Platform"/>
            <person name="Russ C."/>
            <person name="Tyler B."/>
            <person name="Panabieres F."/>
            <person name="Shan W."/>
            <person name="Tripathy S."/>
            <person name="Grunwald N."/>
            <person name="Machado M."/>
            <person name="Johnson C.S."/>
            <person name="Arredondo F."/>
            <person name="Hong C."/>
            <person name="Coffey M."/>
            <person name="Young S.K."/>
            <person name="Zeng Q."/>
            <person name="Gargeya S."/>
            <person name="Fitzgerald M."/>
            <person name="Abouelleil A."/>
            <person name="Alvarado L."/>
            <person name="Chapman S.B."/>
            <person name="Gainer-Dewar J."/>
            <person name="Goldberg J."/>
            <person name="Griggs A."/>
            <person name="Gujja S."/>
            <person name="Hansen M."/>
            <person name="Howarth C."/>
            <person name="Imamovic A."/>
            <person name="Ireland A."/>
            <person name="Larimer J."/>
            <person name="McCowan C."/>
            <person name="Murphy C."/>
            <person name="Pearson M."/>
            <person name="Poon T.W."/>
            <person name="Priest M."/>
            <person name="Roberts A."/>
            <person name="Saif S."/>
            <person name="Shea T."/>
            <person name="Sykes S."/>
            <person name="Wortman J."/>
            <person name="Nusbaum C."/>
            <person name="Birren B."/>
        </authorList>
    </citation>
    <scope>NUCLEOTIDE SEQUENCE [LARGE SCALE GENOMIC DNA]</scope>
    <source>
        <strain evidence="1 2">INRA-310</strain>
    </source>
</reference>
<dbReference type="AlphaFoldDB" id="W2PK99"/>